<name>A0A2P2KHW0_RHIMU</name>
<accession>A0A2P2KHW0</accession>
<proteinExistence type="predicted"/>
<dbReference type="EMBL" id="GGEC01024831">
    <property type="protein sequence ID" value="MBX05315.1"/>
    <property type="molecule type" value="Transcribed_RNA"/>
</dbReference>
<sequence>MKQMSHRESKRDALPSIKVKTKLIIHLTTSSNNS</sequence>
<protein>
    <submittedName>
        <fullName evidence="1">Uncharacterized protein</fullName>
    </submittedName>
</protein>
<reference evidence="1" key="1">
    <citation type="submission" date="2018-02" db="EMBL/GenBank/DDBJ databases">
        <title>Rhizophora mucronata_Transcriptome.</title>
        <authorList>
            <person name="Meera S.P."/>
            <person name="Sreeshan A."/>
            <person name="Augustine A."/>
        </authorList>
    </citation>
    <scope>NUCLEOTIDE SEQUENCE</scope>
    <source>
        <tissue evidence="1">Leaf</tissue>
    </source>
</reference>
<evidence type="ECO:0000313" key="1">
    <source>
        <dbReference type="EMBL" id="MBX05315.1"/>
    </source>
</evidence>
<dbReference type="AlphaFoldDB" id="A0A2P2KHW0"/>
<organism evidence="1">
    <name type="scientific">Rhizophora mucronata</name>
    <name type="common">Asiatic mangrove</name>
    <dbReference type="NCBI Taxonomy" id="61149"/>
    <lineage>
        <taxon>Eukaryota</taxon>
        <taxon>Viridiplantae</taxon>
        <taxon>Streptophyta</taxon>
        <taxon>Embryophyta</taxon>
        <taxon>Tracheophyta</taxon>
        <taxon>Spermatophyta</taxon>
        <taxon>Magnoliopsida</taxon>
        <taxon>eudicotyledons</taxon>
        <taxon>Gunneridae</taxon>
        <taxon>Pentapetalae</taxon>
        <taxon>rosids</taxon>
        <taxon>fabids</taxon>
        <taxon>Malpighiales</taxon>
        <taxon>Rhizophoraceae</taxon>
        <taxon>Rhizophora</taxon>
    </lineage>
</organism>